<name>A0A7Z7I8W6_9BURK</name>
<protein>
    <submittedName>
        <fullName evidence="1">Uncharacterized protein</fullName>
    </submittedName>
</protein>
<reference evidence="1 2" key="1">
    <citation type="submission" date="2017-09" db="EMBL/GenBank/DDBJ databases">
        <authorList>
            <person name="Varghese N."/>
            <person name="Submissions S."/>
        </authorList>
    </citation>
    <scope>NUCLEOTIDE SEQUENCE [LARGE SCALE GENOMIC DNA]</scope>
    <source>
        <strain evidence="1 2">OK806</strain>
    </source>
</reference>
<dbReference type="Proteomes" id="UP000219522">
    <property type="component" value="Unassembled WGS sequence"/>
</dbReference>
<organism evidence="1 2">
    <name type="scientific">Caballeronia arationis</name>
    <dbReference type="NCBI Taxonomy" id="1777142"/>
    <lineage>
        <taxon>Bacteria</taxon>
        <taxon>Pseudomonadati</taxon>
        <taxon>Pseudomonadota</taxon>
        <taxon>Betaproteobacteria</taxon>
        <taxon>Burkholderiales</taxon>
        <taxon>Burkholderiaceae</taxon>
        <taxon>Caballeronia</taxon>
    </lineage>
</organism>
<accession>A0A7Z7I8W6</accession>
<dbReference type="AlphaFoldDB" id="A0A7Z7I8W6"/>
<comment type="caution">
    <text evidence="1">The sequence shown here is derived from an EMBL/GenBank/DDBJ whole genome shotgun (WGS) entry which is preliminary data.</text>
</comment>
<evidence type="ECO:0000313" key="1">
    <source>
        <dbReference type="EMBL" id="SOE81458.1"/>
    </source>
</evidence>
<proteinExistence type="predicted"/>
<sequence length="31" mass="3364">MNTATDVGSVAHLNVARYCIARMTVRLEVTA</sequence>
<dbReference type="EMBL" id="OCSU01000002">
    <property type="protein sequence ID" value="SOE81458.1"/>
    <property type="molecule type" value="Genomic_DNA"/>
</dbReference>
<gene>
    <name evidence="1" type="ORF">SAMN05446927_4743</name>
</gene>
<evidence type="ECO:0000313" key="2">
    <source>
        <dbReference type="Proteomes" id="UP000219522"/>
    </source>
</evidence>
<keyword evidence="2" id="KW-1185">Reference proteome</keyword>